<evidence type="ECO:0000313" key="3">
    <source>
        <dbReference type="Proteomes" id="UP000002668"/>
    </source>
</evidence>
<dbReference type="AlphaFoldDB" id="E5A7F2"/>
<proteinExistence type="predicted"/>
<evidence type="ECO:0000313" key="2">
    <source>
        <dbReference type="EMBL" id="CBX99547.1"/>
    </source>
</evidence>
<dbReference type="HOGENOM" id="CLU_2210519_0_0_1"/>
<keyword evidence="3" id="KW-1185">Reference proteome</keyword>
<dbReference type="VEuPathDB" id="FungiDB:LEMA_P087860.1"/>
<dbReference type="EMBL" id="FP929136">
    <property type="protein sequence ID" value="CBX99547.1"/>
    <property type="molecule type" value="Genomic_DNA"/>
</dbReference>
<keyword evidence="1" id="KW-0812">Transmembrane</keyword>
<dbReference type="InParanoid" id="E5A7F2"/>
<accession>E5A7F2</accession>
<dbReference type="STRING" id="985895.E5A7F2"/>
<reference evidence="3" key="1">
    <citation type="journal article" date="2011" name="Nat. Commun.">
        <title>Effector diversification within compartments of the Leptosphaeria maculans genome affected by Repeat-Induced Point mutations.</title>
        <authorList>
            <person name="Rouxel T."/>
            <person name="Grandaubert J."/>
            <person name="Hane J.K."/>
            <person name="Hoede C."/>
            <person name="van de Wouw A.P."/>
            <person name="Couloux A."/>
            <person name="Dominguez V."/>
            <person name="Anthouard V."/>
            <person name="Bally P."/>
            <person name="Bourras S."/>
            <person name="Cozijnsen A.J."/>
            <person name="Ciuffetti L.M."/>
            <person name="Degrave A."/>
            <person name="Dilmaghani A."/>
            <person name="Duret L."/>
            <person name="Fudal I."/>
            <person name="Goodwin S.B."/>
            <person name="Gout L."/>
            <person name="Glaser N."/>
            <person name="Linglin J."/>
            <person name="Kema G.H.J."/>
            <person name="Lapalu N."/>
            <person name="Lawrence C.B."/>
            <person name="May K."/>
            <person name="Meyer M."/>
            <person name="Ollivier B."/>
            <person name="Poulain J."/>
            <person name="Schoch C.L."/>
            <person name="Simon A."/>
            <person name="Spatafora J.W."/>
            <person name="Stachowiak A."/>
            <person name="Turgeon B.G."/>
            <person name="Tyler B.M."/>
            <person name="Vincent D."/>
            <person name="Weissenbach J."/>
            <person name="Amselem J."/>
            <person name="Quesneville H."/>
            <person name="Oliver R.P."/>
            <person name="Wincker P."/>
            <person name="Balesdent M.-H."/>
            <person name="Howlett B.J."/>
        </authorList>
    </citation>
    <scope>NUCLEOTIDE SEQUENCE [LARGE SCALE GENOMIC DNA]</scope>
    <source>
        <strain evidence="3">JN3 / isolate v23.1.3 / race Av1-4-5-6-7-8</strain>
    </source>
</reference>
<dbReference type="Proteomes" id="UP000002668">
    <property type="component" value="Genome"/>
</dbReference>
<sequence>MTSPIPIHVHGPISADLLPIYILLIFVPLLNVYFFFIGTVCTRIWFYKGSLGPEPEKFLILHKELKDRCRKSLLSPGTAVSEQDDTGTTTRRLNIRGTMFRTPVQRH</sequence>
<evidence type="ECO:0000256" key="1">
    <source>
        <dbReference type="SAM" id="Phobius"/>
    </source>
</evidence>
<feature type="transmembrane region" description="Helical" evidence="1">
    <location>
        <begin position="20"/>
        <end position="46"/>
    </location>
</feature>
<dbReference type="OrthoDB" id="5043642at2759"/>
<organism evidence="2 3">
    <name type="scientific">Leptosphaeria maculans (strain JN3 / isolate v23.1.3 / race Av1-4-5-6-7-8)</name>
    <name type="common">Blackleg fungus</name>
    <name type="synonym">Phoma lingam</name>
    <dbReference type="NCBI Taxonomy" id="985895"/>
    <lineage>
        <taxon>Eukaryota</taxon>
        <taxon>Fungi</taxon>
        <taxon>Dikarya</taxon>
        <taxon>Ascomycota</taxon>
        <taxon>Pezizomycotina</taxon>
        <taxon>Dothideomycetes</taxon>
        <taxon>Pleosporomycetidae</taxon>
        <taxon>Pleosporales</taxon>
        <taxon>Pleosporineae</taxon>
        <taxon>Leptosphaeriaceae</taxon>
        <taxon>Plenodomus</taxon>
        <taxon>Plenodomus lingam/Leptosphaeria maculans species complex</taxon>
    </lineage>
</organism>
<protein>
    <submittedName>
        <fullName evidence="2">Uncharacterized protein</fullName>
    </submittedName>
</protein>
<keyword evidence="1" id="KW-0472">Membrane</keyword>
<gene>
    <name evidence="2" type="ORF">LEMA_P087860.1</name>
</gene>
<keyword evidence="1" id="KW-1133">Transmembrane helix</keyword>
<name>E5A7F2_LEPMJ</name>